<sequence>MSTVFWQQNIEVSFPWTYSYYNSLVIDSPSGQRTPSKGTALYVVGYDYVVEEIKESVMDDMRNVMSRIAKSSRGVYVQASTLGSLV</sequence>
<comment type="caution">
    <text evidence="1">The sequence shown here is derived from an EMBL/GenBank/DDBJ whole genome shotgun (WGS) entry which is preliminary data.</text>
</comment>
<reference evidence="2" key="1">
    <citation type="journal article" date="2022" name="Mol. Ecol. Resour.">
        <title>The genomes of chicory, endive, great burdock and yacon provide insights into Asteraceae palaeo-polyploidization history and plant inulin production.</title>
        <authorList>
            <person name="Fan W."/>
            <person name="Wang S."/>
            <person name="Wang H."/>
            <person name="Wang A."/>
            <person name="Jiang F."/>
            <person name="Liu H."/>
            <person name="Zhao H."/>
            <person name="Xu D."/>
            <person name="Zhang Y."/>
        </authorList>
    </citation>
    <scope>NUCLEOTIDE SEQUENCE [LARGE SCALE GENOMIC DNA]</scope>
    <source>
        <strain evidence="2">cv. Yunnan</strain>
    </source>
</reference>
<dbReference type="EMBL" id="CM042019">
    <property type="protein sequence ID" value="KAI3824985.1"/>
    <property type="molecule type" value="Genomic_DNA"/>
</dbReference>
<proteinExistence type="predicted"/>
<keyword evidence="2" id="KW-1185">Reference proteome</keyword>
<evidence type="ECO:0000313" key="2">
    <source>
        <dbReference type="Proteomes" id="UP001056120"/>
    </source>
</evidence>
<evidence type="ECO:0000313" key="1">
    <source>
        <dbReference type="EMBL" id="KAI3824985.1"/>
    </source>
</evidence>
<reference evidence="1 2" key="2">
    <citation type="journal article" date="2022" name="Mol. Ecol. Resour.">
        <title>The genomes of chicory, endive, great burdock and yacon provide insights into Asteraceae paleo-polyploidization history and plant inulin production.</title>
        <authorList>
            <person name="Fan W."/>
            <person name="Wang S."/>
            <person name="Wang H."/>
            <person name="Wang A."/>
            <person name="Jiang F."/>
            <person name="Liu H."/>
            <person name="Zhao H."/>
            <person name="Xu D."/>
            <person name="Zhang Y."/>
        </authorList>
    </citation>
    <scope>NUCLEOTIDE SEQUENCE [LARGE SCALE GENOMIC DNA]</scope>
    <source>
        <strain evidence="2">cv. Yunnan</strain>
        <tissue evidence="1">Leaves</tissue>
    </source>
</reference>
<name>A0ACB9JY64_9ASTR</name>
<gene>
    <name evidence="1" type="ORF">L1987_06460</name>
</gene>
<protein>
    <submittedName>
        <fullName evidence="1">Uncharacterized protein</fullName>
    </submittedName>
</protein>
<accession>A0ACB9JY64</accession>
<organism evidence="1 2">
    <name type="scientific">Smallanthus sonchifolius</name>
    <dbReference type="NCBI Taxonomy" id="185202"/>
    <lineage>
        <taxon>Eukaryota</taxon>
        <taxon>Viridiplantae</taxon>
        <taxon>Streptophyta</taxon>
        <taxon>Embryophyta</taxon>
        <taxon>Tracheophyta</taxon>
        <taxon>Spermatophyta</taxon>
        <taxon>Magnoliopsida</taxon>
        <taxon>eudicotyledons</taxon>
        <taxon>Gunneridae</taxon>
        <taxon>Pentapetalae</taxon>
        <taxon>asterids</taxon>
        <taxon>campanulids</taxon>
        <taxon>Asterales</taxon>
        <taxon>Asteraceae</taxon>
        <taxon>Asteroideae</taxon>
        <taxon>Heliantheae alliance</taxon>
        <taxon>Millerieae</taxon>
        <taxon>Smallanthus</taxon>
    </lineage>
</organism>
<dbReference type="Proteomes" id="UP001056120">
    <property type="component" value="Linkage Group LG02"/>
</dbReference>